<accession>A0A544UT11</accession>
<gene>
    <name evidence="2" type="ORF">C7Y47_04320</name>
</gene>
<sequence>MILIKKVMLILLCLFLTGCAGMADYTIDLENGYRIDRLSAHQIAIYGDKPVQSDDETIVNYLYVPAKVTDVWWNKDYIVTKQIVLVVDENGYEKPPEKLSNKEISYWIIDVNNHQVFGPFDEKKLEAETDNLGLTEKISLTSIEKLK</sequence>
<proteinExistence type="predicted"/>
<comment type="caution">
    <text evidence="2">The sequence shown here is derived from an EMBL/GenBank/DDBJ whole genome shotgun (WGS) entry which is preliminary data.</text>
</comment>
<evidence type="ECO:0000313" key="2">
    <source>
        <dbReference type="EMBL" id="TQR36943.1"/>
    </source>
</evidence>
<dbReference type="OrthoDB" id="1756234at2"/>
<name>A0A544UT11_LYSSH</name>
<dbReference type="AlphaFoldDB" id="A0A544UT11"/>
<evidence type="ECO:0000313" key="3">
    <source>
        <dbReference type="Proteomes" id="UP000317944"/>
    </source>
</evidence>
<dbReference type="Pfam" id="PF13162">
    <property type="entry name" value="DUF3997"/>
    <property type="match status" value="1"/>
</dbReference>
<evidence type="ECO:0000256" key="1">
    <source>
        <dbReference type="SAM" id="SignalP"/>
    </source>
</evidence>
<feature type="chain" id="PRO_5039261691" evidence="1">
    <location>
        <begin position="23"/>
        <end position="147"/>
    </location>
</feature>
<dbReference type="RefSeq" id="WP_142507638.1">
    <property type="nucleotide sequence ID" value="NZ_SADV01000003.1"/>
</dbReference>
<protein>
    <submittedName>
        <fullName evidence="2">DUF3997 domain-containing protein</fullName>
    </submittedName>
</protein>
<dbReference type="EMBL" id="SADV01000003">
    <property type="protein sequence ID" value="TQR36943.1"/>
    <property type="molecule type" value="Genomic_DNA"/>
</dbReference>
<reference evidence="2 3" key="1">
    <citation type="submission" date="2018-03" db="EMBL/GenBank/DDBJ databases">
        <title>Aerobic endospore-forming bacteria genome sequencing and assembly.</title>
        <authorList>
            <person name="Cavalcante D.A."/>
            <person name="Driks A."/>
            <person name="Putonti C."/>
            <person name="De-Souza M.T."/>
        </authorList>
    </citation>
    <scope>NUCLEOTIDE SEQUENCE [LARGE SCALE GENOMIC DNA]</scope>
    <source>
        <strain evidence="2 3">SDF0037</strain>
    </source>
</reference>
<feature type="signal peptide" evidence="1">
    <location>
        <begin position="1"/>
        <end position="22"/>
    </location>
</feature>
<dbReference type="InterPro" id="IPR025059">
    <property type="entry name" value="DUF3997"/>
</dbReference>
<dbReference type="PROSITE" id="PS51257">
    <property type="entry name" value="PROKAR_LIPOPROTEIN"/>
    <property type="match status" value="1"/>
</dbReference>
<dbReference type="Proteomes" id="UP000317944">
    <property type="component" value="Unassembled WGS sequence"/>
</dbReference>
<keyword evidence="1" id="KW-0732">Signal</keyword>
<organism evidence="2 3">
    <name type="scientific">Lysinibacillus sphaericus</name>
    <name type="common">Bacillus sphaericus</name>
    <dbReference type="NCBI Taxonomy" id="1421"/>
    <lineage>
        <taxon>Bacteria</taxon>
        <taxon>Bacillati</taxon>
        <taxon>Bacillota</taxon>
        <taxon>Bacilli</taxon>
        <taxon>Bacillales</taxon>
        <taxon>Bacillaceae</taxon>
        <taxon>Lysinibacillus</taxon>
    </lineage>
</organism>